<dbReference type="InterPro" id="IPR025303">
    <property type="entry name" value="PdaC"/>
</dbReference>
<dbReference type="Gene3D" id="3.90.640.20">
    <property type="entry name" value="Heat-shock cognate protein, ATPase"/>
    <property type="match status" value="1"/>
</dbReference>
<evidence type="ECO:0000313" key="4">
    <source>
        <dbReference type="Proteomes" id="UP000185003"/>
    </source>
</evidence>
<evidence type="ECO:0000259" key="2">
    <source>
        <dbReference type="Pfam" id="PF13739"/>
    </source>
</evidence>
<gene>
    <name evidence="3" type="ORF">SAMN04488055_4092</name>
</gene>
<evidence type="ECO:0008006" key="5">
    <source>
        <dbReference type="Google" id="ProtNLM"/>
    </source>
</evidence>
<dbReference type="AlphaFoldDB" id="A0A1N6JJX8"/>
<dbReference type="PROSITE" id="PS51257">
    <property type="entry name" value="PROKAR_LIPOPROTEIN"/>
    <property type="match status" value="1"/>
</dbReference>
<feature type="domain" description="Deacetylase PdaC" evidence="2">
    <location>
        <begin position="202"/>
        <end position="263"/>
    </location>
</feature>
<dbReference type="InterPro" id="IPR037126">
    <property type="entry name" value="PdaC/RsiV-like_sf"/>
</dbReference>
<dbReference type="RefSeq" id="WP_074241466.1">
    <property type="nucleotide sequence ID" value="NZ_FSRA01000002.1"/>
</dbReference>
<dbReference type="Pfam" id="PF11738">
    <property type="entry name" value="DUF3298"/>
    <property type="match status" value="1"/>
</dbReference>
<sequence>MIKYLWLLVSIALLGACRQPEKKPAAQKDSTATVTPTATATNFYKQLKGTLAEQPVTMHLIRTGELAYQGWYVYDKIGDPIQLLNEPDSAGKITLLEYSSQDEANTFYGQLSPDGHFTGTWKSAKGEYNFDLKEDYTQAVQFNIFTFSDTVTLFYNNPKSPMGIASASIVWPVNGADEATLNVIKQVIAASSGNLNNPEMLVKAPVDTFLRFYKSSRDDADTNALGASWDWSTQTDTRVVWNQYPLLVLENAEYAYTGGAHGNWGSGFHVIDLSKKKELKVTDVFKPGYKTRLSIALAKAFRKKYNLPAAEPLDKRFLFSKTIAPNDNFFLTSKGVVFNYTPYEIASYAVGQITLFIPFEDVKTIVNEAYLP</sequence>
<name>A0A1N6JJX8_9BACT</name>
<dbReference type="OrthoDB" id="594879at2"/>
<dbReference type="InterPro" id="IPR021729">
    <property type="entry name" value="DUF3298"/>
</dbReference>
<reference evidence="4" key="1">
    <citation type="submission" date="2016-11" db="EMBL/GenBank/DDBJ databases">
        <authorList>
            <person name="Varghese N."/>
            <person name="Submissions S."/>
        </authorList>
    </citation>
    <scope>NUCLEOTIDE SEQUENCE [LARGE SCALE GENOMIC DNA]</scope>
    <source>
        <strain evidence="4">DSM 24787</strain>
    </source>
</reference>
<protein>
    <recommendedName>
        <fullName evidence="5">DUF3298 domain-containing protein</fullName>
    </recommendedName>
</protein>
<keyword evidence="4" id="KW-1185">Reference proteome</keyword>
<organism evidence="3 4">
    <name type="scientific">Chitinophaga niabensis</name>
    <dbReference type="NCBI Taxonomy" id="536979"/>
    <lineage>
        <taxon>Bacteria</taxon>
        <taxon>Pseudomonadati</taxon>
        <taxon>Bacteroidota</taxon>
        <taxon>Chitinophagia</taxon>
        <taxon>Chitinophagales</taxon>
        <taxon>Chitinophagaceae</taxon>
        <taxon>Chitinophaga</taxon>
    </lineage>
</organism>
<evidence type="ECO:0000313" key="3">
    <source>
        <dbReference type="EMBL" id="SIO44543.1"/>
    </source>
</evidence>
<dbReference type="EMBL" id="FSRA01000002">
    <property type="protein sequence ID" value="SIO44543.1"/>
    <property type="molecule type" value="Genomic_DNA"/>
</dbReference>
<proteinExistence type="predicted"/>
<feature type="domain" description="DUF3298" evidence="1">
    <location>
        <begin position="283"/>
        <end position="360"/>
    </location>
</feature>
<dbReference type="STRING" id="536979.SAMN04488055_4092"/>
<dbReference type="Gene3D" id="3.30.565.40">
    <property type="entry name" value="Fervidobacterium nodosum Rt17-B1 like"/>
    <property type="match status" value="1"/>
</dbReference>
<dbReference type="Proteomes" id="UP000185003">
    <property type="component" value="Unassembled WGS sequence"/>
</dbReference>
<accession>A0A1N6JJX8</accession>
<evidence type="ECO:0000259" key="1">
    <source>
        <dbReference type="Pfam" id="PF11738"/>
    </source>
</evidence>
<dbReference type="Pfam" id="PF13739">
    <property type="entry name" value="PdaC"/>
    <property type="match status" value="1"/>
</dbReference>